<feature type="transmembrane region" description="Helical" evidence="1">
    <location>
        <begin position="43"/>
        <end position="64"/>
    </location>
</feature>
<keyword evidence="1" id="KW-0472">Membrane</keyword>
<evidence type="ECO:0000313" key="2">
    <source>
        <dbReference type="EMBL" id="MDC8758036.1"/>
    </source>
</evidence>
<feature type="transmembrane region" description="Helical" evidence="1">
    <location>
        <begin position="110"/>
        <end position="134"/>
    </location>
</feature>
<comment type="caution">
    <text evidence="2">The sequence shown here is derived from an EMBL/GenBank/DDBJ whole genome shotgun (WGS) entry which is preliminary data.</text>
</comment>
<keyword evidence="3" id="KW-1185">Reference proteome</keyword>
<keyword evidence="1" id="KW-0812">Transmembrane</keyword>
<protein>
    <submittedName>
        <fullName evidence="2">Uncharacterized protein</fullName>
    </submittedName>
</protein>
<feature type="transmembrane region" description="Helical" evidence="1">
    <location>
        <begin position="70"/>
        <end position="89"/>
    </location>
</feature>
<gene>
    <name evidence="2" type="ORF">OIK44_10580</name>
</gene>
<accession>A0ABT5K158</accession>
<evidence type="ECO:0000256" key="1">
    <source>
        <dbReference type="SAM" id="Phobius"/>
    </source>
</evidence>
<proteinExistence type="predicted"/>
<dbReference type="EMBL" id="JAQQXR010000003">
    <property type="protein sequence ID" value="MDC8758036.1"/>
    <property type="molecule type" value="Genomic_DNA"/>
</dbReference>
<sequence>MTDRSDLYTARTRQAVYSVAGGTALTSTISPSRPMTLKSHDRLCLLVSVLALLAFGLAFFPAISDAMARKWAGAAAATLIFGYVSSQLLSKHVFGRESGKEKIGDSRFEAHAMVSTLWLPIIACGLSILAMLYFQVAPEKIGFVLVAVAGGIGHNLSNMRDSLRFK</sequence>
<name>A0ABT5K158_9BURK</name>
<reference evidence="2 3" key="1">
    <citation type="submission" date="2022-10" db="EMBL/GenBank/DDBJ databases">
        <title>Janthinobacterium sp. hw3 Genome sequencing.</title>
        <authorList>
            <person name="Park S."/>
        </authorList>
    </citation>
    <scope>NUCLEOTIDE SEQUENCE [LARGE SCALE GENOMIC DNA]</scope>
    <source>
        <strain evidence="3">hw3</strain>
    </source>
</reference>
<feature type="transmembrane region" description="Helical" evidence="1">
    <location>
        <begin position="140"/>
        <end position="157"/>
    </location>
</feature>
<organism evidence="2 3">
    <name type="scientific">Janthinobacterium fluminis</name>
    <dbReference type="NCBI Taxonomy" id="2987524"/>
    <lineage>
        <taxon>Bacteria</taxon>
        <taxon>Pseudomonadati</taxon>
        <taxon>Pseudomonadota</taxon>
        <taxon>Betaproteobacteria</taxon>
        <taxon>Burkholderiales</taxon>
        <taxon>Oxalobacteraceae</taxon>
        <taxon>Janthinobacterium</taxon>
    </lineage>
</organism>
<dbReference type="RefSeq" id="WP_273670708.1">
    <property type="nucleotide sequence ID" value="NZ_JAQQXR010000003.1"/>
</dbReference>
<dbReference type="Proteomes" id="UP001221208">
    <property type="component" value="Unassembled WGS sequence"/>
</dbReference>
<evidence type="ECO:0000313" key="3">
    <source>
        <dbReference type="Proteomes" id="UP001221208"/>
    </source>
</evidence>
<keyword evidence="1" id="KW-1133">Transmembrane helix</keyword>